<dbReference type="GeneID" id="70191549"/>
<evidence type="ECO:0000256" key="1">
    <source>
        <dbReference type="ARBA" id="ARBA00035112"/>
    </source>
</evidence>
<dbReference type="InterPro" id="IPR021765">
    <property type="entry name" value="UstYa-like"/>
</dbReference>
<dbReference type="Proteomes" id="UP000756346">
    <property type="component" value="Unassembled WGS sequence"/>
</dbReference>
<dbReference type="AlphaFoldDB" id="A0A9P8Y1E3"/>
<dbReference type="PANTHER" id="PTHR33365:SF14">
    <property type="entry name" value="TAT PATHWAY SIGNAL SEQUENCE"/>
    <property type="match status" value="1"/>
</dbReference>
<comment type="similarity">
    <text evidence="1">Belongs to the ustYa family.</text>
</comment>
<dbReference type="GO" id="GO:0043386">
    <property type="term" value="P:mycotoxin biosynthetic process"/>
    <property type="evidence" value="ECO:0007669"/>
    <property type="project" value="InterPro"/>
</dbReference>
<evidence type="ECO:0000256" key="2">
    <source>
        <dbReference type="SAM" id="MobiDB-lite"/>
    </source>
</evidence>
<feature type="compositionally biased region" description="Basic and acidic residues" evidence="2">
    <location>
        <begin position="227"/>
        <end position="251"/>
    </location>
</feature>
<gene>
    <name evidence="3" type="ORF">B0I36DRAFT_413628</name>
</gene>
<organism evidence="3 4">
    <name type="scientific">Microdochium trichocladiopsis</name>
    <dbReference type="NCBI Taxonomy" id="1682393"/>
    <lineage>
        <taxon>Eukaryota</taxon>
        <taxon>Fungi</taxon>
        <taxon>Dikarya</taxon>
        <taxon>Ascomycota</taxon>
        <taxon>Pezizomycotina</taxon>
        <taxon>Sordariomycetes</taxon>
        <taxon>Xylariomycetidae</taxon>
        <taxon>Xylariales</taxon>
        <taxon>Microdochiaceae</taxon>
        <taxon>Microdochium</taxon>
    </lineage>
</organism>
<keyword evidence="4" id="KW-1185">Reference proteome</keyword>
<dbReference type="PANTHER" id="PTHR33365">
    <property type="entry name" value="YALI0B05434P"/>
    <property type="match status" value="1"/>
</dbReference>
<comment type="caution">
    <text evidence="3">The sequence shown here is derived from an EMBL/GenBank/DDBJ whole genome shotgun (WGS) entry which is preliminary data.</text>
</comment>
<dbReference type="OrthoDB" id="3687641at2759"/>
<dbReference type="Pfam" id="PF11807">
    <property type="entry name" value="UstYa"/>
    <property type="match status" value="1"/>
</dbReference>
<dbReference type="EMBL" id="JAGTJQ010000007">
    <property type="protein sequence ID" value="KAH7028123.1"/>
    <property type="molecule type" value="Genomic_DNA"/>
</dbReference>
<evidence type="ECO:0000313" key="4">
    <source>
        <dbReference type="Proteomes" id="UP000756346"/>
    </source>
</evidence>
<proteinExistence type="inferred from homology"/>
<reference evidence="3" key="1">
    <citation type="journal article" date="2021" name="Nat. Commun.">
        <title>Genetic determinants of endophytism in the Arabidopsis root mycobiome.</title>
        <authorList>
            <person name="Mesny F."/>
            <person name="Miyauchi S."/>
            <person name="Thiergart T."/>
            <person name="Pickel B."/>
            <person name="Atanasova L."/>
            <person name="Karlsson M."/>
            <person name="Huettel B."/>
            <person name="Barry K.W."/>
            <person name="Haridas S."/>
            <person name="Chen C."/>
            <person name="Bauer D."/>
            <person name="Andreopoulos W."/>
            <person name="Pangilinan J."/>
            <person name="LaButti K."/>
            <person name="Riley R."/>
            <person name="Lipzen A."/>
            <person name="Clum A."/>
            <person name="Drula E."/>
            <person name="Henrissat B."/>
            <person name="Kohler A."/>
            <person name="Grigoriev I.V."/>
            <person name="Martin F.M."/>
            <person name="Hacquard S."/>
        </authorList>
    </citation>
    <scope>NUCLEOTIDE SEQUENCE</scope>
    <source>
        <strain evidence="3">MPI-CAGE-CH-0230</strain>
    </source>
</reference>
<dbReference type="RefSeq" id="XP_046010922.1">
    <property type="nucleotide sequence ID" value="XM_046162003.1"/>
</dbReference>
<sequence>MLLNAQLRQTSTYSPIHDIFDLGMQAKKINGTLFPSKESPSIARHSPSAELDDIWNEWELTRVYPVTAAQIRSMGKDPSTAAKLEDDVWGLGDDAYAAIFDVYHQLHCLNFLRKLIYPSYYNTSNWHHADVEGFFEIHMNHCVDIVMQAIQCSGNVNLITLHWVETQPYPFPDMSVNRQCVNFEGLTQWRLDNTIDMDKYGLVMQKPKGVKQQPAPEGYYEMFGNKTDSDHTHEGHSSHEMAVGRERHGPY</sequence>
<name>A0A9P8Y1E3_9PEZI</name>
<feature type="region of interest" description="Disordered" evidence="2">
    <location>
        <begin position="225"/>
        <end position="251"/>
    </location>
</feature>
<accession>A0A9P8Y1E3</accession>
<evidence type="ECO:0000313" key="3">
    <source>
        <dbReference type="EMBL" id="KAH7028123.1"/>
    </source>
</evidence>
<protein>
    <submittedName>
        <fullName evidence="3">Tat pathway signal sequence</fullName>
    </submittedName>
</protein>